<evidence type="ECO:0000313" key="2">
    <source>
        <dbReference type="EMBL" id="MCL6270740.1"/>
    </source>
</evidence>
<keyword evidence="1" id="KW-0732">Signal</keyword>
<dbReference type="Proteomes" id="UP001203338">
    <property type="component" value="Unassembled WGS sequence"/>
</dbReference>
<proteinExistence type="predicted"/>
<evidence type="ECO:0000256" key="1">
    <source>
        <dbReference type="SAM" id="SignalP"/>
    </source>
</evidence>
<sequence length="119" mass="13332">MNFKLKSILTILAILIPMWSHASQSWHGPFTIKKVQRYWDGGNRTTVTVNEKMKVGCKKTDSDSIVTVPSSFNSSAYHTTIYSGALAAQAQGIQVRLFLDSYCDPKYGRSLWGIEIISE</sequence>
<feature type="signal peptide" evidence="1">
    <location>
        <begin position="1"/>
        <end position="22"/>
    </location>
</feature>
<protein>
    <submittedName>
        <fullName evidence="2">Uncharacterized protein</fullName>
    </submittedName>
</protein>
<feature type="chain" id="PRO_5046467006" evidence="1">
    <location>
        <begin position="23"/>
        <end position="119"/>
    </location>
</feature>
<name>A0ABT0PH85_9GAMM</name>
<comment type="caution">
    <text evidence="2">The sequence shown here is derived from an EMBL/GenBank/DDBJ whole genome shotgun (WGS) entry which is preliminary data.</text>
</comment>
<organism evidence="2 3">
    <name type="scientific">Parendozoicomonas callyspongiae</name>
    <dbReference type="NCBI Taxonomy" id="2942213"/>
    <lineage>
        <taxon>Bacteria</taxon>
        <taxon>Pseudomonadati</taxon>
        <taxon>Pseudomonadota</taxon>
        <taxon>Gammaproteobacteria</taxon>
        <taxon>Oceanospirillales</taxon>
        <taxon>Endozoicomonadaceae</taxon>
        <taxon>Parendozoicomonas</taxon>
    </lineage>
</organism>
<accession>A0ABT0PH85</accession>
<reference evidence="2 3" key="1">
    <citation type="submission" date="2022-05" db="EMBL/GenBank/DDBJ databases">
        <authorList>
            <person name="Park J.-S."/>
        </authorList>
    </citation>
    <scope>NUCLEOTIDE SEQUENCE [LARGE SCALE GENOMIC DNA]</scope>
    <source>
        <strain evidence="2 3">2012CJ34-2</strain>
    </source>
</reference>
<keyword evidence="3" id="KW-1185">Reference proteome</keyword>
<dbReference type="RefSeq" id="WP_249700021.1">
    <property type="nucleotide sequence ID" value="NZ_JAMFLX010000016.1"/>
</dbReference>
<gene>
    <name evidence="2" type="ORF">M3P05_12480</name>
</gene>
<dbReference type="EMBL" id="JAMFLX010000016">
    <property type="protein sequence ID" value="MCL6270740.1"/>
    <property type="molecule type" value="Genomic_DNA"/>
</dbReference>
<evidence type="ECO:0000313" key="3">
    <source>
        <dbReference type="Proteomes" id="UP001203338"/>
    </source>
</evidence>